<dbReference type="Proteomes" id="UP000501690">
    <property type="component" value="Linkage Group LG2"/>
</dbReference>
<name>A0A4D6L1F4_VIGUN</name>
<dbReference type="EMBL" id="CP039346">
    <property type="protein sequence ID" value="QCD82331.1"/>
    <property type="molecule type" value="Genomic_DNA"/>
</dbReference>
<organism evidence="1 2">
    <name type="scientific">Vigna unguiculata</name>
    <name type="common">Cowpea</name>
    <dbReference type="NCBI Taxonomy" id="3917"/>
    <lineage>
        <taxon>Eukaryota</taxon>
        <taxon>Viridiplantae</taxon>
        <taxon>Streptophyta</taxon>
        <taxon>Embryophyta</taxon>
        <taxon>Tracheophyta</taxon>
        <taxon>Spermatophyta</taxon>
        <taxon>Magnoliopsida</taxon>
        <taxon>eudicotyledons</taxon>
        <taxon>Gunneridae</taxon>
        <taxon>Pentapetalae</taxon>
        <taxon>rosids</taxon>
        <taxon>fabids</taxon>
        <taxon>Fabales</taxon>
        <taxon>Fabaceae</taxon>
        <taxon>Papilionoideae</taxon>
        <taxon>50 kb inversion clade</taxon>
        <taxon>NPAAA clade</taxon>
        <taxon>indigoferoid/millettioid clade</taxon>
        <taxon>Phaseoleae</taxon>
        <taxon>Vigna</taxon>
    </lineage>
</organism>
<proteinExistence type="predicted"/>
<evidence type="ECO:0000313" key="2">
    <source>
        <dbReference type="Proteomes" id="UP000501690"/>
    </source>
</evidence>
<reference evidence="1 2" key="1">
    <citation type="submission" date="2019-04" db="EMBL/GenBank/DDBJ databases">
        <title>An improved genome assembly and genetic linkage map for asparagus bean, Vigna unguiculata ssp. sesquipedialis.</title>
        <authorList>
            <person name="Xia Q."/>
            <person name="Zhang R."/>
            <person name="Dong Y."/>
        </authorList>
    </citation>
    <scope>NUCLEOTIDE SEQUENCE [LARGE SCALE GENOMIC DNA]</scope>
    <source>
        <tissue evidence="1">Leaf</tissue>
    </source>
</reference>
<evidence type="ECO:0000313" key="1">
    <source>
        <dbReference type="EMBL" id="QCD82331.1"/>
    </source>
</evidence>
<dbReference type="AlphaFoldDB" id="A0A4D6L1F4"/>
<gene>
    <name evidence="1" type="ORF">DEO72_LG2g2666</name>
</gene>
<accession>A0A4D6L1F4</accession>
<protein>
    <submittedName>
        <fullName evidence="1">Uncharacterized protein</fullName>
    </submittedName>
</protein>
<sequence>MMAAAVVAAFSSPAKARRWMLEGALQRPLSMAVRTAALVRSDSRIWCVLELRCERGEDNERWFCVNGGSVPQWWPRVVVGDAAAVDASFTVQ</sequence>
<keyword evidence="2" id="KW-1185">Reference proteome</keyword>